<comment type="similarity">
    <text evidence="1">Belongs to the DP1 family.</text>
</comment>
<proteinExistence type="inferred from homology"/>
<dbReference type="EMBL" id="LRBV02000007">
    <property type="status" value="NOT_ANNOTATED_CDS"/>
    <property type="molecule type" value="Genomic_DNA"/>
</dbReference>
<dbReference type="RefSeq" id="XP_030927510.1">
    <property type="nucleotide sequence ID" value="XM_031071650.1"/>
</dbReference>
<evidence type="ECO:0000313" key="3">
    <source>
        <dbReference type="EnsemblPlants" id="QL07p037481:mrna"/>
    </source>
</evidence>
<dbReference type="PANTHER" id="PTHR12300:SF162">
    <property type="entry name" value="HVA22-LIKE PROTEIN J"/>
    <property type="match status" value="1"/>
</dbReference>
<evidence type="ECO:0000313" key="4">
    <source>
        <dbReference type="Proteomes" id="UP000594261"/>
    </source>
</evidence>
<feature type="compositionally biased region" description="Pro residues" evidence="2">
    <location>
        <begin position="187"/>
        <end position="196"/>
    </location>
</feature>
<dbReference type="Pfam" id="PF03134">
    <property type="entry name" value="TB2_DP1_HVA22"/>
    <property type="match status" value="1"/>
</dbReference>
<gene>
    <name evidence="3" type="primary">LOC115953840</name>
</gene>
<sequence>MLGDFITRCLVLILGYAYPALECYKTMEKNRVDIEELRFWCQYWIIVAMLTILERIGDIFISWVPMYGELKLALFIYLWYPKTKGSGYVYETVLRPFVSKREPDIDRKMQEWRLRAWDLAIFYYQNCSELGQSAFFQVVEYLMGQSARFKHSRTEKKGDNNNSSTQHPPPNVPTFDGTANGNGEKWPPIPSAPPLPGTTINRNVAEPPKSNLIQVLLHQQKQRDQQLEPGRATSPTSPRQHQAGLKFRRSKPHN</sequence>
<accession>A0A7N2M6A4</accession>
<evidence type="ECO:0000256" key="2">
    <source>
        <dbReference type="SAM" id="MobiDB-lite"/>
    </source>
</evidence>
<dbReference type="GeneID" id="115953840"/>
<reference evidence="3" key="2">
    <citation type="submission" date="2021-01" db="UniProtKB">
        <authorList>
            <consortium name="EnsemblPlants"/>
        </authorList>
    </citation>
    <scope>IDENTIFICATION</scope>
</reference>
<dbReference type="Gramene" id="QL07p037481:mrna">
    <property type="protein sequence ID" value="QL07p037481:mrna"/>
    <property type="gene ID" value="QL07p037481"/>
</dbReference>
<dbReference type="OrthoDB" id="434647at2759"/>
<name>A0A7N2M6A4_QUELO</name>
<dbReference type="KEGG" id="qlo:115953840"/>
<dbReference type="PANTHER" id="PTHR12300">
    <property type="entry name" value="HVA22-LIKE PROTEINS"/>
    <property type="match status" value="1"/>
</dbReference>
<dbReference type="OMA" id="VFMAWLP"/>
<dbReference type="InterPro" id="IPR004345">
    <property type="entry name" value="TB2_DP1_HVA22"/>
</dbReference>
<dbReference type="FunCoup" id="A0A7N2M6A4">
    <property type="interactions" value="593"/>
</dbReference>
<dbReference type="AlphaFoldDB" id="A0A7N2M6A4"/>
<reference evidence="3 4" key="1">
    <citation type="journal article" date="2016" name="G3 (Bethesda)">
        <title>First Draft Assembly and Annotation of the Genome of a California Endemic Oak Quercus lobata Nee (Fagaceae).</title>
        <authorList>
            <person name="Sork V.L."/>
            <person name="Fitz-Gibbon S.T."/>
            <person name="Puiu D."/>
            <person name="Crepeau M."/>
            <person name="Gugger P.F."/>
            <person name="Sherman R."/>
            <person name="Stevens K."/>
            <person name="Langley C.H."/>
            <person name="Pellegrini M."/>
            <person name="Salzberg S.L."/>
        </authorList>
    </citation>
    <scope>NUCLEOTIDE SEQUENCE [LARGE SCALE GENOMIC DNA]</scope>
    <source>
        <strain evidence="3 4">cv. SW786</strain>
    </source>
</reference>
<keyword evidence="4" id="KW-1185">Reference proteome</keyword>
<dbReference type="InParanoid" id="A0A7N2M6A4"/>
<dbReference type="EnsemblPlants" id="QL07p037481:mrna">
    <property type="protein sequence ID" value="QL07p037481:mrna"/>
    <property type="gene ID" value="QL07p037481"/>
</dbReference>
<feature type="region of interest" description="Disordered" evidence="2">
    <location>
        <begin position="152"/>
        <end position="254"/>
    </location>
</feature>
<dbReference type="GO" id="GO:0016020">
    <property type="term" value="C:membrane"/>
    <property type="evidence" value="ECO:0007669"/>
    <property type="project" value="UniProtKB-SubCell"/>
</dbReference>
<dbReference type="Proteomes" id="UP000594261">
    <property type="component" value="Chromosome 7"/>
</dbReference>
<protein>
    <recommendedName>
        <fullName evidence="1">HVA22-like protein</fullName>
    </recommendedName>
</protein>
<evidence type="ECO:0000256" key="1">
    <source>
        <dbReference type="RuleBase" id="RU362006"/>
    </source>
</evidence>
<organism evidence="3 4">
    <name type="scientific">Quercus lobata</name>
    <name type="common">Valley oak</name>
    <dbReference type="NCBI Taxonomy" id="97700"/>
    <lineage>
        <taxon>Eukaryota</taxon>
        <taxon>Viridiplantae</taxon>
        <taxon>Streptophyta</taxon>
        <taxon>Embryophyta</taxon>
        <taxon>Tracheophyta</taxon>
        <taxon>Spermatophyta</taxon>
        <taxon>Magnoliopsida</taxon>
        <taxon>eudicotyledons</taxon>
        <taxon>Gunneridae</taxon>
        <taxon>Pentapetalae</taxon>
        <taxon>rosids</taxon>
        <taxon>fabids</taxon>
        <taxon>Fagales</taxon>
        <taxon>Fagaceae</taxon>
        <taxon>Quercus</taxon>
    </lineage>
</organism>
<comment type="subcellular location">
    <subcellularLocation>
        <location evidence="1">Membrane</location>
        <topology evidence="1">Multi-pass membrane protein</topology>
    </subcellularLocation>
</comment>